<dbReference type="Pfam" id="PF22322">
    <property type="entry name" value="DUF6973"/>
    <property type="match status" value="1"/>
</dbReference>
<name>A0A448DA46_9NEIS</name>
<dbReference type="KEGG" id="nci:NCTC10296_01940"/>
<proteinExistence type="predicted"/>
<evidence type="ECO:0000259" key="2">
    <source>
        <dbReference type="Pfam" id="PF22322"/>
    </source>
</evidence>
<dbReference type="STRING" id="493.BWD07_04195"/>
<keyword evidence="1" id="KW-0732">Signal</keyword>
<dbReference type="AlphaFoldDB" id="A0A448DA46"/>
<feature type="domain" description="DUF6973" evidence="2">
    <location>
        <begin position="34"/>
        <end position="161"/>
    </location>
</feature>
<feature type="signal peptide" evidence="1">
    <location>
        <begin position="1"/>
        <end position="24"/>
    </location>
</feature>
<dbReference type="OrthoDB" id="6458461at2"/>
<accession>A0A448DA46</accession>
<organism evidence="3 4">
    <name type="scientific">Neisseria canis</name>
    <dbReference type="NCBI Taxonomy" id="493"/>
    <lineage>
        <taxon>Bacteria</taxon>
        <taxon>Pseudomonadati</taxon>
        <taxon>Pseudomonadota</taxon>
        <taxon>Betaproteobacteria</taxon>
        <taxon>Neisseriales</taxon>
        <taxon>Neisseriaceae</taxon>
        <taxon>Neisseria</taxon>
    </lineage>
</organism>
<dbReference type="InterPro" id="IPR054246">
    <property type="entry name" value="DUF6973"/>
</dbReference>
<sequence>MKKTLLLTLISALALSACSPPTNAGRKEKALRFVVKHPIAAYQIGMKADRARNITTNSVRFSIRLGLDDLANPNNRGTQVNAVRHTLWQAAITSRFSAELAKEAGDAYEKDNTPPDPNKTEFNKLYDADESVDLRNNAIGRSIGEAHKGAEMKTLVRAILDRYHREGLWQIFPVEQEGKTVYQIRLTKLGEEDYQKALAELAQLNQYGAK</sequence>
<dbReference type="PROSITE" id="PS51257">
    <property type="entry name" value="PROKAR_LIPOPROTEIN"/>
    <property type="match status" value="1"/>
</dbReference>
<reference evidence="3 4" key="1">
    <citation type="submission" date="2018-12" db="EMBL/GenBank/DDBJ databases">
        <authorList>
            <consortium name="Pathogen Informatics"/>
        </authorList>
    </citation>
    <scope>NUCLEOTIDE SEQUENCE [LARGE SCALE GENOMIC DNA]</scope>
    <source>
        <strain evidence="3 4">NCTC10296</strain>
    </source>
</reference>
<dbReference type="Proteomes" id="UP000279284">
    <property type="component" value="Chromosome"/>
</dbReference>
<dbReference type="RefSeq" id="WP_085416140.1">
    <property type="nucleotide sequence ID" value="NZ_CAUJPY010000028.1"/>
</dbReference>
<keyword evidence="4" id="KW-1185">Reference proteome</keyword>
<evidence type="ECO:0000313" key="4">
    <source>
        <dbReference type="Proteomes" id="UP000279284"/>
    </source>
</evidence>
<dbReference type="EMBL" id="LR134313">
    <property type="protein sequence ID" value="VEF02723.1"/>
    <property type="molecule type" value="Genomic_DNA"/>
</dbReference>
<gene>
    <name evidence="3" type="ORF">NCTC10296_01940</name>
</gene>
<feature type="chain" id="PRO_5019027356" evidence="1">
    <location>
        <begin position="25"/>
        <end position="210"/>
    </location>
</feature>
<protein>
    <submittedName>
        <fullName evidence="3">Putative hemagglutinin</fullName>
    </submittedName>
</protein>
<evidence type="ECO:0000256" key="1">
    <source>
        <dbReference type="SAM" id="SignalP"/>
    </source>
</evidence>
<evidence type="ECO:0000313" key="3">
    <source>
        <dbReference type="EMBL" id="VEF02723.1"/>
    </source>
</evidence>